<proteinExistence type="predicted"/>
<sequence>MGKKKSKKVLMKDAEERSKDTLRIYSRPRTPQKTIQGKTSSAIYRLEDSFKSPLFNNWKEDWKEKIELSRHEVLELLELLLLRKMKIYNSYYEDLDLCWSIPGKNKLEEKLERLLIKVAREELEEKEKK</sequence>
<dbReference type="EMBL" id="LAZR01062613">
    <property type="protein sequence ID" value="KKK61164.1"/>
    <property type="molecule type" value="Genomic_DNA"/>
</dbReference>
<gene>
    <name evidence="1" type="ORF">LCGC14_3017070</name>
</gene>
<protein>
    <submittedName>
        <fullName evidence="1">Uncharacterized protein</fullName>
    </submittedName>
</protein>
<evidence type="ECO:0000313" key="1">
    <source>
        <dbReference type="EMBL" id="KKK61164.1"/>
    </source>
</evidence>
<accession>A0A0F8Z421</accession>
<reference evidence="1" key="1">
    <citation type="journal article" date="2015" name="Nature">
        <title>Complex archaea that bridge the gap between prokaryotes and eukaryotes.</title>
        <authorList>
            <person name="Spang A."/>
            <person name="Saw J.H."/>
            <person name="Jorgensen S.L."/>
            <person name="Zaremba-Niedzwiedzka K."/>
            <person name="Martijn J."/>
            <person name="Lind A.E."/>
            <person name="van Eijk R."/>
            <person name="Schleper C."/>
            <person name="Guy L."/>
            <person name="Ettema T.J."/>
        </authorList>
    </citation>
    <scope>NUCLEOTIDE SEQUENCE</scope>
</reference>
<organism evidence="1">
    <name type="scientific">marine sediment metagenome</name>
    <dbReference type="NCBI Taxonomy" id="412755"/>
    <lineage>
        <taxon>unclassified sequences</taxon>
        <taxon>metagenomes</taxon>
        <taxon>ecological metagenomes</taxon>
    </lineage>
</organism>
<name>A0A0F8Z421_9ZZZZ</name>
<comment type="caution">
    <text evidence="1">The sequence shown here is derived from an EMBL/GenBank/DDBJ whole genome shotgun (WGS) entry which is preliminary data.</text>
</comment>
<dbReference type="AlphaFoldDB" id="A0A0F8Z421"/>